<dbReference type="PANTHER" id="PTHR14969">
    <property type="entry name" value="SPHINGOSINE-1-PHOSPHATE PHOSPHOHYDROLASE"/>
    <property type="match status" value="1"/>
</dbReference>
<keyword evidence="4" id="KW-1185">Reference proteome</keyword>
<feature type="transmembrane region" description="Helical" evidence="1">
    <location>
        <begin position="180"/>
        <end position="203"/>
    </location>
</feature>
<feature type="domain" description="Phosphatidic acid phosphatase type 2/haloperoxidase" evidence="2">
    <location>
        <begin position="84"/>
        <end position="195"/>
    </location>
</feature>
<dbReference type="PROSITE" id="PS51257">
    <property type="entry name" value="PROKAR_LIPOPROTEIN"/>
    <property type="match status" value="1"/>
</dbReference>
<accession>A0ABN6RYJ8</accession>
<keyword evidence="1" id="KW-0472">Membrane</keyword>
<name>A0ABN6RYJ8_9BACT</name>
<evidence type="ECO:0000313" key="3">
    <source>
        <dbReference type="EMBL" id="BDQ35180.1"/>
    </source>
</evidence>
<dbReference type="InterPro" id="IPR036938">
    <property type="entry name" value="PAP2/HPO_sf"/>
</dbReference>
<dbReference type="PANTHER" id="PTHR14969:SF13">
    <property type="entry name" value="AT30094P"/>
    <property type="match status" value="1"/>
</dbReference>
<protein>
    <submittedName>
        <fullName evidence="3">Phosphatase PAP2 family protein</fullName>
    </submittedName>
</protein>
<proteinExistence type="predicted"/>
<dbReference type="EMBL" id="AP026708">
    <property type="protein sequence ID" value="BDQ35180.1"/>
    <property type="molecule type" value="Genomic_DNA"/>
</dbReference>
<feature type="transmembrane region" description="Helical" evidence="1">
    <location>
        <begin position="82"/>
        <end position="103"/>
    </location>
</feature>
<dbReference type="InterPro" id="IPR000326">
    <property type="entry name" value="PAP2/HPO"/>
</dbReference>
<keyword evidence="1" id="KW-0812">Transmembrane</keyword>
<gene>
    <name evidence="3" type="ORF">JCM14722_27220</name>
</gene>
<dbReference type="Pfam" id="PF01569">
    <property type="entry name" value="PAP2"/>
    <property type="match status" value="1"/>
</dbReference>
<dbReference type="Proteomes" id="UP001061361">
    <property type="component" value="Chromosome"/>
</dbReference>
<evidence type="ECO:0000256" key="1">
    <source>
        <dbReference type="SAM" id="Phobius"/>
    </source>
</evidence>
<evidence type="ECO:0000259" key="2">
    <source>
        <dbReference type="SMART" id="SM00014"/>
    </source>
</evidence>
<reference evidence="3" key="1">
    <citation type="submission" date="2022-08" db="EMBL/GenBank/DDBJ databases">
        <title>Genome Sequence of the sulphate-reducing bacterium, Pseudodesulfovibrio portus JCM14722.</title>
        <authorList>
            <person name="Kondo R."/>
            <person name="Kataoka T."/>
        </authorList>
    </citation>
    <scope>NUCLEOTIDE SEQUENCE</scope>
    <source>
        <strain evidence="3">JCM 14722</strain>
    </source>
</reference>
<dbReference type="SUPFAM" id="SSF48317">
    <property type="entry name" value="Acid phosphatase/Vanadium-dependent haloperoxidase"/>
    <property type="match status" value="1"/>
</dbReference>
<evidence type="ECO:0000313" key="4">
    <source>
        <dbReference type="Proteomes" id="UP001061361"/>
    </source>
</evidence>
<feature type="transmembrane region" description="Helical" evidence="1">
    <location>
        <begin position="152"/>
        <end position="174"/>
    </location>
</feature>
<dbReference type="RefSeq" id="WP_264982070.1">
    <property type="nucleotide sequence ID" value="NZ_AP026708.1"/>
</dbReference>
<dbReference type="Gene3D" id="1.20.144.10">
    <property type="entry name" value="Phosphatidic acid phosphatase type 2/haloperoxidase"/>
    <property type="match status" value="2"/>
</dbReference>
<sequence>MRTASLKHWALFSAPLLAMLAVVLLACGSEPDVAVFFKDHRAAHPALRTAMKWLTDWSNPVFYVGYGISLLMAWKTNNMKRVRFILILLAVQAVVAGLAVHFLKQTIGRPRPGQGEWFDPITTKGAQHSLPSGHTTEITGWTLPLVLRAKRFLLTGALAVFVAAVGFSRIYLGWHHPSDIFFGWLLGSFGGFAAIIIADSTLFTTRR</sequence>
<organism evidence="3 4">
    <name type="scientific">Pseudodesulfovibrio portus</name>
    <dbReference type="NCBI Taxonomy" id="231439"/>
    <lineage>
        <taxon>Bacteria</taxon>
        <taxon>Pseudomonadati</taxon>
        <taxon>Thermodesulfobacteriota</taxon>
        <taxon>Desulfovibrionia</taxon>
        <taxon>Desulfovibrionales</taxon>
        <taxon>Desulfovibrionaceae</taxon>
    </lineage>
</organism>
<keyword evidence="1" id="KW-1133">Transmembrane helix</keyword>
<dbReference type="SMART" id="SM00014">
    <property type="entry name" value="acidPPc"/>
    <property type="match status" value="1"/>
</dbReference>